<evidence type="ECO:0000256" key="2">
    <source>
        <dbReference type="ARBA" id="ARBA00009347"/>
    </source>
</evidence>
<dbReference type="InterPro" id="IPR037069">
    <property type="entry name" value="AcylCoA_DH/ox_N_sf"/>
</dbReference>
<evidence type="ECO:0000256" key="4">
    <source>
        <dbReference type="ARBA" id="ARBA00022827"/>
    </source>
</evidence>
<evidence type="ECO:0000259" key="7">
    <source>
        <dbReference type="Pfam" id="PF02771"/>
    </source>
</evidence>
<accession>A0A2P8F2D5</accession>
<dbReference type="Gene3D" id="1.20.140.10">
    <property type="entry name" value="Butyryl-CoA Dehydrogenase, subunit A, domain 3"/>
    <property type="match status" value="1"/>
</dbReference>
<reference evidence="8 9" key="1">
    <citation type="submission" date="2018-03" db="EMBL/GenBank/DDBJ databases">
        <title>Genomic Encyclopedia of Archaeal and Bacterial Type Strains, Phase II (KMG-II): from individual species to whole genera.</title>
        <authorList>
            <person name="Goeker M."/>
        </authorList>
    </citation>
    <scope>NUCLEOTIDE SEQUENCE [LARGE SCALE GENOMIC DNA]</scope>
    <source>
        <strain evidence="8 9">DSM 17586</strain>
    </source>
</reference>
<feature type="domain" description="Acyl-CoA dehydrogenase/oxidase N-terminal" evidence="7">
    <location>
        <begin position="6"/>
        <end position="103"/>
    </location>
</feature>
<dbReference type="OrthoDB" id="4319499at2"/>
<evidence type="ECO:0000313" key="8">
    <source>
        <dbReference type="EMBL" id="PSL15877.1"/>
    </source>
</evidence>
<comment type="cofactor">
    <cofactor evidence="1">
        <name>FAD</name>
        <dbReference type="ChEBI" id="CHEBI:57692"/>
    </cofactor>
</comment>
<dbReference type="EMBL" id="PYGI01000003">
    <property type="protein sequence ID" value="PSL15877.1"/>
    <property type="molecule type" value="Genomic_DNA"/>
</dbReference>
<keyword evidence="5" id="KW-0560">Oxidoreductase</keyword>
<evidence type="ECO:0000256" key="3">
    <source>
        <dbReference type="ARBA" id="ARBA00022630"/>
    </source>
</evidence>
<evidence type="ECO:0000256" key="1">
    <source>
        <dbReference type="ARBA" id="ARBA00001974"/>
    </source>
</evidence>
<dbReference type="Gene3D" id="1.10.540.10">
    <property type="entry name" value="Acyl-CoA dehydrogenase/oxidase, N-terminal domain"/>
    <property type="match status" value="1"/>
</dbReference>
<dbReference type="InterPro" id="IPR036250">
    <property type="entry name" value="AcylCo_DH-like_C"/>
</dbReference>
<dbReference type="InterPro" id="IPR013786">
    <property type="entry name" value="AcylCoA_DH/ox_N"/>
</dbReference>
<dbReference type="GO" id="GO:0050660">
    <property type="term" value="F:flavin adenine dinucleotide binding"/>
    <property type="evidence" value="ECO:0007669"/>
    <property type="project" value="InterPro"/>
</dbReference>
<dbReference type="InterPro" id="IPR009100">
    <property type="entry name" value="AcylCoA_DH/oxidase_NM_dom_sf"/>
</dbReference>
<dbReference type="RefSeq" id="WP_106590695.1">
    <property type="nucleotide sequence ID" value="NZ_PYGI01000003.1"/>
</dbReference>
<dbReference type="Gene3D" id="2.40.110.10">
    <property type="entry name" value="Butyryl-CoA Dehydrogenase, subunit A, domain 2"/>
    <property type="match status" value="1"/>
</dbReference>
<dbReference type="InterPro" id="IPR009075">
    <property type="entry name" value="AcylCo_DH/oxidase_C"/>
</dbReference>
<protein>
    <submittedName>
        <fullName evidence="8">Alkylation response protein AidB-like acyl-CoA dehydrogenase</fullName>
    </submittedName>
</protein>
<evidence type="ECO:0000259" key="6">
    <source>
        <dbReference type="Pfam" id="PF00441"/>
    </source>
</evidence>
<dbReference type="SUPFAM" id="SSF47203">
    <property type="entry name" value="Acyl-CoA dehydrogenase C-terminal domain-like"/>
    <property type="match status" value="1"/>
</dbReference>
<keyword evidence="3" id="KW-0285">Flavoprotein</keyword>
<dbReference type="PANTHER" id="PTHR43884:SF20">
    <property type="entry name" value="ACYL-COA DEHYDROGENASE FADE28"/>
    <property type="match status" value="1"/>
</dbReference>
<dbReference type="Proteomes" id="UP000242133">
    <property type="component" value="Unassembled WGS sequence"/>
</dbReference>
<evidence type="ECO:0000313" key="9">
    <source>
        <dbReference type="Proteomes" id="UP000242133"/>
    </source>
</evidence>
<dbReference type="InterPro" id="IPR046373">
    <property type="entry name" value="Acyl-CoA_Oxase/DH_mid-dom_sf"/>
</dbReference>
<keyword evidence="4" id="KW-0274">FAD</keyword>
<sequence length="377" mass="40538">MDFTLTEDQRAIADMAGGLFTDFCTDERLREFDVSGALLMQDLWQTCVETGLHSLYIPESAGGSGLGMTELMLVLEAQGRGLGQVPLWRHQLAATALATFAPEYFAAQLETAASADEVLTLSAGDRSRSTGLALTATQNADGWLLQGTAHAVSGATEASAALVLAETDGGVRPLCVRFDSEGLSRVEGVLTHGESVADLVFDQVQVGAEAVLPVAATDWLEVRAIAAQASLQLGVSAEQIRRTVEYVNERTQFERRIGQFQAVQMSMADCQVAVEALRSALWQLCYRIDAGLPAPSEALATAWLATEAGHKIGHTAQHVHGGIGVDLTYPIHRFLYWSRALSLGLGGSRATLERLGDWLATHDTLGWKYDLDENHAL</sequence>
<dbReference type="AlphaFoldDB" id="A0A2P8F2D5"/>
<keyword evidence="9" id="KW-1185">Reference proteome</keyword>
<feature type="domain" description="Acyl-CoA dehydrogenase/oxidase C-terminal" evidence="6">
    <location>
        <begin position="229"/>
        <end position="356"/>
    </location>
</feature>
<organism evidence="8 9">
    <name type="scientific">Marinobacterium halophilum</name>
    <dbReference type="NCBI Taxonomy" id="267374"/>
    <lineage>
        <taxon>Bacteria</taxon>
        <taxon>Pseudomonadati</taxon>
        <taxon>Pseudomonadota</taxon>
        <taxon>Gammaproteobacteria</taxon>
        <taxon>Oceanospirillales</taxon>
        <taxon>Oceanospirillaceae</taxon>
        <taxon>Marinobacterium</taxon>
    </lineage>
</organism>
<gene>
    <name evidence="8" type="ORF">CLV44_103161</name>
</gene>
<dbReference type="GO" id="GO:0003995">
    <property type="term" value="F:acyl-CoA dehydrogenase activity"/>
    <property type="evidence" value="ECO:0007669"/>
    <property type="project" value="TreeGrafter"/>
</dbReference>
<comment type="caution">
    <text evidence="8">The sequence shown here is derived from an EMBL/GenBank/DDBJ whole genome shotgun (WGS) entry which is preliminary data.</text>
</comment>
<dbReference type="Pfam" id="PF00441">
    <property type="entry name" value="Acyl-CoA_dh_1"/>
    <property type="match status" value="1"/>
</dbReference>
<dbReference type="CDD" id="cd00567">
    <property type="entry name" value="ACAD"/>
    <property type="match status" value="1"/>
</dbReference>
<name>A0A2P8F2D5_9GAMM</name>
<proteinExistence type="inferred from homology"/>
<dbReference type="Pfam" id="PF02771">
    <property type="entry name" value="Acyl-CoA_dh_N"/>
    <property type="match status" value="1"/>
</dbReference>
<comment type="similarity">
    <text evidence="2">Belongs to the acyl-CoA dehydrogenase family.</text>
</comment>
<evidence type="ECO:0000256" key="5">
    <source>
        <dbReference type="ARBA" id="ARBA00023002"/>
    </source>
</evidence>
<dbReference type="SUPFAM" id="SSF56645">
    <property type="entry name" value="Acyl-CoA dehydrogenase NM domain-like"/>
    <property type="match status" value="1"/>
</dbReference>
<dbReference type="PANTHER" id="PTHR43884">
    <property type="entry name" value="ACYL-COA DEHYDROGENASE"/>
    <property type="match status" value="1"/>
</dbReference>